<reference evidence="1 2" key="1">
    <citation type="submission" date="2022-06" db="EMBL/GenBank/DDBJ databases">
        <authorList>
            <person name="Jeon C.O."/>
        </authorList>
    </citation>
    <scope>NUCLEOTIDE SEQUENCE [LARGE SCALE GENOMIC DNA]</scope>
    <source>
        <strain evidence="1 2">KCTC 13943</strain>
    </source>
</reference>
<proteinExistence type="predicted"/>
<evidence type="ECO:0000313" key="1">
    <source>
        <dbReference type="EMBL" id="MCM2535263.1"/>
    </source>
</evidence>
<dbReference type="EMBL" id="JAMQCR010000002">
    <property type="protein sequence ID" value="MCM2535263.1"/>
    <property type="molecule type" value="Genomic_DNA"/>
</dbReference>
<organism evidence="1 2">
    <name type="scientific">Neobacillus pocheonensis</name>
    <dbReference type="NCBI Taxonomy" id="363869"/>
    <lineage>
        <taxon>Bacteria</taxon>
        <taxon>Bacillati</taxon>
        <taxon>Bacillota</taxon>
        <taxon>Bacilli</taxon>
        <taxon>Bacillales</taxon>
        <taxon>Bacillaceae</taxon>
        <taxon>Neobacillus</taxon>
    </lineage>
</organism>
<name>A0ABT0WG29_9BACI</name>
<gene>
    <name evidence="1" type="ORF">NDK43_26525</name>
</gene>
<keyword evidence="2" id="KW-1185">Reference proteome</keyword>
<dbReference type="Proteomes" id="UP001523262">
    <property type="component" value="Unassembled WGS sequence"/>
</dbReference>
<sequence>MNIHIFFRINTKAKIAPAARIHPTIRKISIVPFTKEVRAMLRMVGNMAWLA</sequence>
<comment type="caution">
    <text evidence="1">The sequence shown here is derived from an EMBL/GenBank/DDBJ whole genome shotgun (WGS) entry which is preliminary data.</text>
</comment>
<protein>
    <submittedName>
        <fullName evidence="1">Uncharacterized protein</fullName>
    </submittedName>
</protein>
<evidence type="ECO:0000313" key="2">
    <source>
        <dbReference type="Proteomes" id="UP001523262"/>
    </source>
</evidence>
<accession>A0ABT0WG29</accession>